<dbReference type="PANTHER" id="PTHR22604">
    <property type="entry name" value="OXIDOREDUCTASES"/>
    <property type="match status" value="1"/>
</dbReference>
<dbReference type="Pfam" id="PF01408">
    <property type="entry name" value="GFO_IDH_MocA"/>
    <property type="match status" value="1"/>
</dbReference>
<protein>
    <submittedName>
        <fullName evidence="5">Predicted dehydrogenase</fullName>
    </submittedName>
</protein>
<comment type="similarity">
    <text evidence="1">Belongs to the Gfo/Idh/MocA family.</text>
</comment>
<dbReference type="STRING" id="1334022.SAMN04487907_10988"/>
<dbReference type="InterPro" id="IPR055170">
    <property type="entry name" value="GFO_IDH_MocA-like_dom"/>
</dbReference>
<sequence>MSKKINWGILGPGKIAKKFALGLEHVENANLYAAASRSLEKARVFSEEMGADKAYGSYTEMLNDPKVDAIYIATPHVFHHEHTLLCLKHKKAVLCEKPFAMNKDQVKEMIDFAQKQDIFLMEAMWTHFLPHFKYTTEIIKSGKYGKVLSMEADFGFDAPFNAESRIYNKSLGGGSLLDIGIYPIFAALSFLGKPEKIEATAKMTKTDVDARCHATFIYPENVKAELYSSVDKTTEVSATIKLEKAEIYIKPRFHQPSSVVITTENESFTKEFGVASNGYNFEAEHVGQMLLEGRKESTEMTFAKSLELIEMLDSVRKKIGLEY</sequence>
<feature type="domain" description="GFO/IDH/MocA-like oxidoreductase" evidence="4">
    <location>
        <begin position="135"/>
        <end position="245"/>
    </location>
</feature>
<dbReference type="InterPro" id="IPR000683">
    <property type="entry name" value="Gfo/Idh/MocA-like_OxRdtase_N"/>
</dbReference>
<keyword evidence="2" id="KW-0560">Oxidoreductase</keyword>
<dbReference type="InterPro" id="IPR050984">
    <property type="entry name" value="Gfo/Idh/MocA_domain"/>
</dbReference>
<evidence type="ECO:0000259" key="3">
    <source>
        <dbReference type="Pfam" id="PF01408"/>
    </source>
</evidence>
<dbReference type="Gene3D" id="3.30.360.10">
    <property type="entry name" value="Dihydrodipicolinate Reductase, domain 2"/>
    <property type="match status" value="1"/>
</dbReference>
<name>A0A1I1MFX6_9FLAO</name>
<evidence type="ECO:0000313" key="5">
    <source>
        <dbReference type="EMBL" id="SFC81553.1"/>
    </source>
</evidence>
<dbReference type="Proteomes" id="UP000199438">
    <property type="component" value="Unassembled WGS sequence"/>
</dbReference>
<dbReference type="GO" id="GO:0000166">
    <property type="term" value="F:nucleotide binding"/>
    <property type="evidence" value="ECO:0007669"/>
    <property type="project" value="InterPro"/>
</dbReference>
<dbReference type="SUPFAM" id="SSF51735">
    <property type="entry name" value="NAD(P)-binding Rossmann-fold domains"/>
    <property type="match status" value="1"/>
</dbReference>
<dbReference type="GO" id="GO:0016491">
    <property type="term" value="F:oxidoreductase activity"/>
    <property type="evidence" value="ECO:0007669"/>
    <property type="project" value="UniProtKB-KW"/>
</dbReference>
<gene>
    <name evidence="5" type="ORF">SAMN04487907_10988</name>
</gene>
<dbReference type="Pfam" id="PF22725">
    <property type="entry name" value="GFO_IDH_MocA_C3"/>
    <property type="match status" value="1"/>
</dbReference>
<proteinExistence type="inferred from homology"/>
<dbReference type="AlphaFoldDB" id="A0A1I1MFX6"/>
<feature type="domain" description="Gfo/Idh/MocA-like oxidoreductase N-terminal" evidence="3">
    <location>
        <begin position="5"/>
        <end position="121"/>
    </location>
</feature>
<evidence type="ECO:0000313" key="6">
    <source>
        <dbReference type="Proteomes" id="UP000199438"/>
    </source>
</evidence>
<evidence type="ECO:0000256" key="1">
    <source>
        <dbReference type="ARBA" id="ARBA00010928"/>
    </source>
</evidence>
<accession>A0A1I1MFX6</accession>
<organism evidence="5 6">
    <name type="scientific">Zunongwangia mangrovi</name>
    <dbReference type="NCBI Taxonomy" id="1334022"/>
    <lineage>
        <taxon>Bacteria</taxon>
        <taxon>Pseudomonadati</taxon>
        <taxon>Bacteroidota</taxon>
        <taxon>Flavobacteriia</taxon>
        <taxon>Flavobacteriales</taxon>
        <taxon>Flavobacteriaceae</taxon>
        <taxon>Zunongwangia</taxon>
    </lineage>
</organism>
<dbReference type="InterPro" id="IPR036291">
    <property type="entry name" value="NAD(P)-bd_dom_sf"/>
</dbReference>
<dbReference type="PANTHER" id="PTHR22604:SF105">
    <property type="entry name" value="TRANS-1,2-DIHYDROBENZENE-1,2-DIOL DEHYDROGENASE"/>
    <property type="match status" value="1"/>
</dbReference>
<dbReference type="SUPFAM" id="SSF55347">
    <property type="entry name" value="Glyceraldehyde-3-phosphate dehydrogenase-like, C-terminal domain"/>
    <property type="match status" value="1"/>
</dbReference>
<evidence type="ECO:0000259" key="4">
    <source>
        <dbReference type="Pfam" id="PF22725"/>
    </source>
</evidence>
<dbReference type="EMBL" id="FOKV01000009">
    <property type="protein sequence ID" value="SFC81553.1"/>
    <property type="molecule type" value="Genomic_DNA"/>
</dbReference>
<evidence type="ECO:0000256" key="2">
    <source>
        <dbReference type="ARBA" id="ARBA00023002"/>
    </source>
</evidence>
<dbReference type="OrthoDB" id="9815825at2"/>
<reference evidence="6" key="1">
    <citation type="submission" date="2016-10" db="EMBL/GenBank/DDBJ databases">
        <authorList>
            <person name="Varghese N."/>
            <person name="Submissions S."/>
        </authorList>
    </citation>
    <scope>NUCLEOTIDE SEQUENCE [LARGE SCALE GENOMIC DNA]</scope>
    <source>
        <strain evidence="6">DSM 24499</strain>
    </source>
</reference>
<dbReference type="RefSeq" id="WP_092544432.1">
    <property type="nucleotide sequence ID" value="NZ_FOKV01000009.1"/>
</dbReference>
<keyword evidence="6" id="KW-1185">Reference proteome</keyword>
<dbReference type="Gene3D" id="3.40.50.720">
    <property type="entry name" value="NAD(P)-binding Rossmann-like Domain"/>
    <property type="match status" value="1"/>
</dbReference>